<keyword evidence="2" id="KW-1185">Reference proteome</keyword>
<gene>
    <name evidence="1" type="ORF">BpHYR1_013658</name>
</gene>
<organism evidence="1 2">
    <name type="scientific">Brachionus plicatilis</name>
    <name type="common">Marine rotifer</name>
    <name type="synonym">Brachionus muelleri</name>
    <dbReference type="NCBI Taxonomy" id="10195"/>
    <lineage>
        <taxon>Eukaryota</taxon>
        <taxon>Metazoa</taxon>
        <taxon>Spiralia</taxon>
        <taxon>Gnathifera</taxon>
        <taxon>Rotifera</taxon>
        <taxon>Eurotatoria</taxon>
        <taxon>Monogononta</taxon>
        <taxon>Pseudotrocha</taxon>
        <taxon>Ploima</taxon>
        <taxon>Brachionidae</taxon>
        <taxon>Brachionus</taxon>
    </lineage>
</organism>
<name>A0A3M7SXX6_BRAPC</name>
<reference evidence="1 2" key="1">
    <citation type="journal article" date="2018" name="Sci. Rep.">
        <title>Genomic signatures of local adaptation to the degree of environmental predictability in rotifers.</title>
        <authorList>
            <person name="Franch-Gras L."/>
            <person name="Hahn C."/>
            <person name="Garcia-Roger E.M."/>
            <person name="Carmona M.J."/>
            <person name="Serra M."/>
            <person name="Gomez A."/>
        </authorList>
    </citation>
    <scope>NUCLEOTIDE SEQUENCE [LARGE SCALE GENOMIC DNA]</scope>
    <source>
        <strain evidence="1">HYR1</strain>
    </source>
</reference>
<evidence type="ECO:0000313" key="2">
    <source>
        <dbReference type="Proteomes" id="UP000276133"/>
    </source>
</evidence>
<sequence length="79" mass="9590">MTKNTAFYFYYEIRLNLGDTFAEQRLCFSHLLFYEHLLTRAVVHSTPWSHFLQTPPLVLLNLLYHSTTEFLNRHLRRVF</sequence>
<evidence type="ECO:0000313" key="1">
    <source>
        <dbReference type="EMBL" id="RNA40440.1"/>
    </source>
</evidence>
<proteinExistence type="predicted"/>
<dbReference type="EMBL" id="REGN01000642">
    <property type="protein sequence ID" value="RNA40440.1"/>
    <property type="molecule type" value="Genomic_DNA"/>
</dbReference>
<dbReference type="AlphaFoldDB" id="A0A3M7SXX6"/>
<protein>
    <submittedName>
        <fullName evidence="1">Uncharacterized protein</fullName>
    </submittedName>
</protein>
<accession>A0A3M7SXX6</accession>
<comment type="caution">
    <text evidence="1">The sequence shown here is derived from an EMBL/GenBank/DDBJ whole genome shotgun (WGS) entry which is preliminary data.</text>
</comment>
<dbReference type="Proteomes" id="UP000276133">
    <property type="component" value="Unassembled WGS sequence"/>
</dbReference>